<evidence type="ECO:0000313" key="9">
    <source>
        <dbReference type="Proteomes" id="UP000310754"/>
    </source>
</evidence>
<proteinExistence type="predicted"/>
<dbReference type="InterPro" id="IPR011055">
    <property type="entry name" value="Dup_hybrid_motif"/>
</dbReference>
<comment type="cofactor">
    <cofactor evidence="1">
        <name>Zn(2+)</name>
        <dbReference type="ChEBI" id="CHEBI:29105"/>
    </cofactor>
</comment>
<protein>
    <submittedName>
        <fullName evidence="8">M23 family metallopeptidase</fullName>
    </submittedName>
</protein>
<dbReference type="PANTHER" id="PTHR21666">
    <property type="entry name" value="PEPTIDASE-RELATED"/>
    <property type="match status" value="1"/>
</dbReference>
<evidence type="ECO:0000259" key="7">
    <source>
        <dbReference type="Pfam" id="PF01551"/>
    </source>
</evidence>
<evidence type="ECO:0000256" key="5">
    <source>
        <dbReference type="ARBA" id="ARBA00022833"/>
    </source>
</evidence>
<evidence type="ECO:0000256" key="1">
    <source>
        <dbReference type="ARBA" id="ARBA00001947"/>
    </source>
</evidence>
<sequence>MVGVEPCRAGELELEFFGTIRPHQTVRPFSLHNHWRTVAVLVLLAAVPAGVLVKFMDGNFVKAPVRPAVVLLAKRHRQVARKQPRLRVPVGAIKTAKMNMIEARMDGSLANNTYFSTSIDLSDASPAESQDDQGAVASLAAYGNQNATKPDPFNLILHHEKEPGERGEGEEGEGHALLHPGPRLVSQPVRGVPINVSVATESPAPSVRRLVAMPAKPQDLSDIGGTLNVSDDEWAALGEKLGIQSLQPGERLEIIYSEADEVTGDSHIILARYVSKRGHEELVARQHNGQCEEIRDRAIYERLLAEALAHHDDEAVVQDTALSVKKSAIAAAKSQYPSVMAHMKREKVPMTVALQVVELLKLNDVHVSDTDDALSKLHVVFRKVESGEVELVFLGIDEGGHERRFYRYPGRLGHDAEFLDESGRSVSKPLIANPVPGSRRNDGFGWRIHPILHRPEFHNGVDFDAPMGSPIVAGGDGVVIKISSEKGYGKYVRVKHDFGYTTTYAHISGTAKGLKVGDRVYQGQVIAFIGSTGLSTGPHLYYELRLGNKYADPTKTKIQAGTVLTGDALSEYHREVVRVNDIAKFVVASAKSVADAVGDGIEKVVQPH</sequence>
<keyword evidence="2" id="KW-0645">Protease</keyword>
<keyword evidence="9" id="KW-1185">Reference proteome</keyword>
<dbReference type="RefSeq" id="WP_190234735.1">
    <property type="nucleotide sequence ID" value="NZ_SSOA01000001.1"/>
</dbReference>
<dbReference type="Pfam" id="PF01551">
    <property type="entry name" value="Peptidase_M23"/>
    <property type="match status" value="1"/>
</dbReference>
<reference evidence="8 9" key="1">
    <citation type="submission" date="2019-04" db="EMBL/GenBank/DDBJ databases">
        <title>Rhizobium terrae sp. nov., isolated from a paddy soil.</title>
        <authorList>
            <person name="Lin S.-Y."/>
            <person name="Hameed A."/>
            <person name="Huang H.-I."/>
            <person name="Young C.-C."/>
        </authorList>
    </citation>
    <scope>NUCLEOTIDE SEQUENCE [LARGE SCALE GENOMIC DNA]</scope>
    <source>
        <strain evidence="8 9">CC-HIH110</strain>
    </source>
</reference>
<organism evidence="8 9">
    <name type="scientific">Allorhizobium terrae</name>
    <dbReference type="NCBI Taxonomy" id="1848972"/>
    <lineage>
        <taxon>Bacteria</taxon>
        <taxon>Pseudomonadati</taxon>
        <taxon>Pseudomonadota</taxon>
        <taxon>Alphaproteobacteria</taxon>
        <taxon>Hyphomicrobiales</taxon>
        <taxon>Rhizobiaceae</taxon>
        <taxon>Rhizobium/Agrobacterium group</taxon>
        <taxon>Allorhizobium</taxon>
    </lineage>
</organism>
<evidence type="ECO:0000256" key="3">
    <source>
        <dbReference type="ARBA" id="ARBA00022723"/>
    </source>
</evidence>
<comment type="caution">
    <text evidence="8">The sequence shown here is derived from an EMBL/GenBank/DDBJ whole genome shotgun (WGS) entry which is preliminary data.</text>
</comment>
<dbReference type="SUPFAM" id="SSF51261">
    <property type="entry name" value="Duplicated hybrid motif"/>
    <property type="match status" value="1"/>
</dbReference>
<dbReference type="Gene3D" id="2.70.70.10">
    <property type="entry name" value="Glucose Permease (Domain IIA)"/>
    <property type="match status" value="1"/>
</dbReference>
<dbReference type="PANTHER" id="PTHR21666:SF288">
    <property type="entry name" value="CELL DIVISION PROTEIN YTFB"/>
    <property type="match status" value="1"/>
</dbReference>
<keyword evidence="5" id="KW-0862">Zinc</keyword>
<dbReference type="AlphaFoldDB" id="A0A4S4A6W2"/>
<accession>A0A4S4A6W2</accession>
<keyword evidence="3" id="KW-0479">Metal-binding</keyword>
<evidence type="ECO:0000256" key="4">
    <source>
        <dbReference type="ARBA" id="ARBA00022801"/>
    </source>
</evidence>
<evidence type="ECO:0000256" key="2">
    <source>
        <dbReference type="ARBA" id="ARBA00022670"/>
    </source>
</evidence>
<dbReference type="CDD" id="cd12797">
    <property type="entry name" value="M23_peptidase"/>
    <property type="match status" value="1"/>
</dbReference>
<feature type="domain" description="M23ase beta-sheet core" evidence="7">
    <location>
        <begin position="457"/>
        <end position="553"/>
    </location>
</feature>
<dbReference type="InterPro" id="IPR050570">
    <property type="entry name" value="Cell_wall_metabolism_enzyme"/>
</dbReference>
<dbReference type="GO" id="GO:0006508">
    <property type="term" value="P:proteolysis"/>
    <property type="evidence" value="ECO:0007669"/>
    <property type="project" value="UniProtKB-KW"/>
</dbReference>
<dbReference type="GO" id="GO:0046872">
    <property type="term" value="F:metal ion binding"/>
    <property type="evidence" value="ECO:0007669"/>
    <property type="project" value="UniProtKB-KW"/>
</dbReference>
<name>A0A4S4A6W2_9HYPH</name>
<dbReference type="EMBL" id="SSOA01000001">
    <property type="protein sequence ID" value="THF53736.1"/>
    <property type="molecule type" value="Genomic_DNA"/>
</dbReference>
<keyword evidence="4" id="KW-0378">Hydrolase</keyword>
<dbReference type="GO" id="GO:0004222">
    <property type="term" value="F:metalloendopeptidase activity"/>
    <property type="evidence" value="ECO:0007669"/>
    <property type="project" value="TreeGrafter"/>
</dbReference>
<gene>
    <name evidence="8" type="ORF">E6C51_01025</name>
</gene>
<dbReference type="InterPro" id="IPR016047">
    <property type="entry name" value="M23ase_b-sheet_dom"/>
</dbReference>
<keyword evidence="6" id="KW-0482">Metalloprotease</keyword>
<evidence type="ECO:0000256" key="6">
    <source>
        <dbReference type="ARBA" id="ARBA00023049"/>
    </source>
</evidence>
<evidence type="ECO:0000313" key="8">
    <source>
        <dbReference type="EMBL" id="THF53736.1"/>
    </source>
</evidence>
<dbReference type="Proteomes" id="UP000310754">
    <property type="component" value="Unassembled WGS sequence"/>
</dbReference>